<dbReference type="Pfam" id="PF12784">
    <property type="entry name" value="PDDEXK_2"/>
    <property type="match status" value="1"/>
</dbReference>
<dbReference type="PANTHER" id="PTHR41317:SF1">
    <property type="entry name" value="PD-(D_E)XK NUCLEASE FAMILY TRANSPOSASE"/>
    <property type="match status" value="1"/>
</dbReference>
<name>A0A9D2BQD9_9BACT</name>
<dbReference type="Proteomes" id="UP000823847">
    <property type="component" value="Unassembled WGS sequence"/>
</dbReference>
<dbReference type="AlphaFoldDB" id="A0A9D2BQD9"/>
<dbReference type="EMBL" id="DXEN01000037">
    <property type="protein sequence ID" value="HIX86021.1"/>
    <property type="molecule type" value="Genomic_DNA"/>
</dbReference>
<proteinExistence type="predicted"/>
<sequence>MKANRSKRRLWKDIWTRKRIFPAELVSENPLRKNSIVDVRCRSNRGRQFIVEMQMAWSPEFRQRVLFNAAKAYVRQLGKGHDYGLLEPVYLLNLVNDVMDAGLPGYYHSYRMVHEAYSDRVIEGLRLVFIELLSDPEVGKALSEIRASAFTDAELVGYDKFWDQVGVEVTLYNSGERKGRAEGRVEGLAEGRLEGER</sequence>
<reference evidence="1" key="2">
    <citation type="submission" date="2021-04" db="EMBL/GenBank/DDBJ databases">
        <authorList>
            <person name="Gilroy R."/>
        </authorList>
    </citation>
    <scope>NUCLEOTIDE SEQUENCE</scope>
    <source>
        <strain evidence="1">ChiHecec2B26-12326</strain>
    </source>
</reference>
<comment type="caution">
    <text evidence="1">The sequence shown here is derived from an EMBL/GenBank/DDBJ whole genome shotgun (WGS) entry which is preliminary data.</text>
</comment>
<evidence type="ECO:0000313" key="1">
    <source>
        <dbReference type="EMBL" id="HIX86021.1"/>
    </source>
</evidence>
<gene>
    <name evidence="1" type="ORF">H9848_05380</name>
</gene>
<protein>
    <submittedName>
        <fullName evidence="1">Rpn family recombination-promoting nuclease/putative transposase</fullName>
    </submittedName>
</protein>
<dbReference type="PANTHER" id="PTHR41317">
    <property type="entry name" value="PD-(D_E)XK NUCLEASE FAMILY TRANSPOSASE"/>
    <property type="match status" value="1"/>
</dbReference>
<evidence type="ECO:0000313" key="2">
    <source>
        <dbReference type="Proteomes" id="UP000823847"/>
    </source>
</evidence>
<accession>A0A9D2BQD9</accession>
<organism evidence="1 2">
    <name type="scientific">Candidatus Parabacteroides intestinigallinarum</name>
    <dbReference type="NCBI Taxonomy" id="2838722"/>
    <lineage>
        <taxon>Bacteria</taxon>
        <taxon>Pseudomonadati</taxon>
        <taxon>Bacteroidota</taxon>
        <taxon>Bacteroidia</taxon>
        <taxon>Bacteroidales</taxon>
        <taxon>Tannerellaceae</taxon>
        <taxon>Parabacteroides</taxon>
    </lineage>
</organism>
<reference evidence="1" key="1">
    <citation type="journal article" date="2021" name="PeerJ">
        <title>Extensive microbial diversity within the chicken gut microbiome revealed by metagenomics and culture.</title>
        <authorList>
            <person name="Gilroy R."/>
            <person name="Ravi A."/>
            <person name="Getino M."/>
            <person name="Pursley I."/>
            <person name="Horton D.L."/>
            <person name="Alikhan N.F."/>
            <person name="Baker D."/>
            <person name="Gharbi K."/>
            <person name="Hall N."/>
            <person name="Watson M."/>
            <person name="Adriaenssens E.M."/>
            <person name="Foster-Nyarko E."/>
            <person name="Jarju S."/>
            <person name="Secka A."/>
            <person name="Antonio M."/>
            <person name="Oren A."/>
            <person name="Chaudhuri R.R."/>
            <person name="La Ragione R."/>
            <person name="Hildebrand F."/>
            <person name="Pallen M.J."/>
        </authorList>
    </citation>
    <scope>NUCLEOTIDE SEQUENCE</scope>
    <source>
        <strain evidence="1">ChiHecec2B26-12326</strain>
    </source>
</reference>